<evidence type="ECO:0000256" key="1">
    <source>
        <dbReference type="ARBA" id="ARBA00008725"/>
    </source>
</evidence>
<accession>A0A3G9IDE7</accession>
<sequence length="565" mass="57988">MKTSRLLRRACAALAVAVAALVLVGPGALAAIGTSLPTARLSGEGSSWAGNAVQDWQAAVKAQGVTVDFNPNGSSSGRRDFATGLADYAVSEIPYTGDTADPQDTAKPNFAYGMLPVVAGGTSFMYNLPVNGNQFQNLRLSQLALAKIFSGQITQWNDPAVKATNPGVNLPAQRITVVVRSDGSGATAEFTLWMKHAFPAQYAALCAKAGCNPNSATSYYPTQNMSNFTAQSGSNGVTTYTANTPYTINYDEYSYALGVSFPVAQIQNAAGYFTVPSADAVAVALTQASINQDKSSLNYLSQDLTKVYSYGDPRTYPISAYSYMIEPTVTHGNFDSGKGETLAYFEAFSLCEGQRTMGALGYSPLPMNLVLDAMEQVKRVPGIGASTKAIIANTENGVKAGSANPCNNPTFRPGDNPAHNLLTDTAPFPAGCNAACAAPWARLGGGTSTGGTKGGKSTNGSGTGTTAPVLTPGVTSPGSGSNPAVVCSADTGVCTGPATTTNAAGANPLPTPLNLTGQSTWGVAQTALLLSVFAVAALMFMPPLVSQILGSRRPPGAGSPPEGTS</sequence>
<dbReference type="Gene3D" id="3.40.190.10">
    <property type="entry name" value="Periplasmic binding protein-like II"/>
    <property type="match status" value="2"/>
</dbReference>
<dbReference type="SUPFAM" id="SSF53850">
    <property type="entry name" value="Periplasmic binding protein-like II"/>
    <property type="match status" value="1"/>
</dbReference>
<evidence type="ECO:0000313" key="6">
    <source>
        <dbReference type="Proteomes" id="UP000271573"/>
    </source>
</evidence>
<dbReference type="InterPro" id="IPR024370">
    <property type="entry name" value="PBP_domain"/>
</dbReference>
<feature type="compositionally biased region" description="Low complexity" evidence="2">
    <location>
        <begin position="455"/>
        <end position="466"/>
    </location>
</feature>
<name>A0A3G9IDE7_9ACTN</name>
<dbReference type="KEGG" id="nbe:Back2_12640"/>
<organism evidence="5 6">
    <name type="scientific">Nocardioides baekrokdamisoli</name>
    <dbReference type="NCBI Taxonomy" id="1804624"/>
    <lineage>
        <taxon>Bacteria</taxon>
        <taxon>Bacillati</taxon>
        <taxon>Actinomycetota</taxon>
        <taxon>Actinomycetes</taxon>
        <taxon>Propionibacteriales</taxon>
        <taxon>Nocardioidaceae</taxon>
        <taxon>Nocardioides</taxon>
    </lineage>
</organism>
<evidence type="ECO:0000256" key="2">
    <source>
        <dbReference type="SAM" id="MobiDB-lite"/>
    </source>
</evidence>
<keyword evidence="6" id="KW-1185">Reference proteome</keyword>
<gene>
    <name evidence="5" type="primary">pstS_1</name>
    <name evidence="5" type="ORF">Back2_12640</name>
</gene>
<feature type="chain" id="PRO_5018300248" evidence="3">
    <location>
        <begin position="31"/>
        <end position="565"/>
    </location>
</feature>
<reference evidence="5 6" key="1">
    <citation type="submission" date="2018-11" db="EMBL/GenBank/DDBJ databases">
        <title>Complete genome sequence of Nocardioides baekrokdamisoli strain KCTC 39748.</title>
        <authorList>
            <person name="Kang S.W."/>
            <person name="Lee K.C."/>
            <person name="Kim K.K."/>
            <person name="Kim J.S."/>
            <person name="Kim D.S."/>
            <person name="Ko S.H."/>
            <person name="Yang S.H."/>
            <person name="Shin Y.K."/>
            <person name="Lee J.S."/>
        </authorList>
    </citation>
    <scope>NUCLEOTIDE SEQUENCE [LARGE SCALE GENOMIC DNA]</scope>
    <source>
        <strain evidence="5 6">KCTC 39748</strain>
    </source>
</reference>
<evidence type="ECO:0000259" key="4">
    <source>
        <dbReference type="Pfam" id="PF12849"/>
    </source>
</evidence>
<feature type="signal peptide" evidence="3">
    <location>
        <begin position="1"/>
        <end position="30"/>
    </location>
</feature>
<dbReference type="PANTHER" id="PTHR42996">
    <property type="entry name" value="PHOSPHATE-BINDING PROTEIN PSTS"/>
    <property type="match status" value="1"/>
</dbReference>
<dbReference type="AlphaFoldDB" id="A0A3G9IDE7"/>
<evidence type="ECO:0000256" key="3">
    <source>
        <dbReference type="SAM" id="SignalP"/>
    </source>
</evidence>
<dbReference type="Proteomes" id="UP000271573">
    <property type="component" value="Chromosome"/>
</dbReference>
<dbReference type="EMBL" id="AP019307">
    <property type="protein sequence ID" value="BBH16977.1"/>
    <property type="molecule type" value="Genomic_DNA"/>
</dbReference>
<dbReference type="InterPro" id="IPR050962">
    <property type="entry name" value="Phosphate-bind_PstS"/>
</dbReference>
<keyword evidence="3" id="KW-0732">Signal</keyword>
<dbReference type="RefSeq" id="WP_125567778.1">
    <property type="nucleotide sequence ID" value="NZ_AP019307.1"/>
</dbReference>
<dbReference type="Pfam" id="PF12849">
    <property type="entry name" value="PBP_like_2"/>
    <property type="match status" value="1"/>
</dbReference>
<feature type="domain" description="PBP" evidence="4">
    <location>
        <begin position="37"/>
        <end position="336"/>
    </location>
</feature>
<dbReference type="OrthoDB" id="9801510at2"/>
<dbReference type="PANTHER" id="PTHR42996:SF1">
    <property type="entry name" value="PHOSPHATE-BINDING PROTEIN PSTS"/>
    <property type="match status" value="1"/>
</dbReference>
<comment type="similarity">
    <text evidence="1">Belongs to the PstS family.</text>
</comment>
<feature type="region of interest" description="Disordered" evidence="2">
    <location>
        <begin position="447"/>
        <end position="467"/>
    </location>
</feature>
<protein>
    <submittedName>
        <fullName evidence="5">Phosphate ABC transporter substrate-binding protein PstS</fullName>
    </submittedName>
</protein>
<evidence type="ECO:0000313" key="5">
    <source>
        <dbReference type="EMBL" id="BBH16977.1"/>
    </source>
</evidence>
<proteinExistence type="inferred from homology"/>